<dbReference type="GO" id="GO:0051607">
    <property type="term" value="P:defense response to virus"/>
    <property type="evidence" value="ECO:0007669"/>
    <property type="project" value="UniProtKB-KW"/>
</dbReference>
<dbReference type="NCBIfam" id="TIGR02593">
    <property type="entry name" value="CRISPR_cas5"/>
    <property type="match status" value="1"/>
</dbReference>
<comment type="caution">
    <text evidence="2">The sequence shown here is derived from an EMBL/GenBank/DDBJ whole genome shotgun (WGS) entry which is preliminary data.</text>
</comment>
<name>A0A4Q7PUN0_9FIRM</name>
<protein>
    <submittedName>
        <fullName evidence="2">CRISPR-associated Cas5d family protein</fullName>
    </submittedName>
</protein>
<reference evidence="2 3" key="1">
    <citation type="submission" date="2019-02" db="EMBL/GenBank/DDBJ databases">
        <title>Genomic Encyclopedia of Type Strains, Phase IV (KMG-IV): sequencing the most valuable type-strain genomes for metagenomic binning, comparative biology and taxonomic classification.</title>
        <authorList>
            <person name="Goeker M."/>
        </authorList>
    </citation>
    <scope>NUCLEOTIDE SEQUENCE [LARGE SCALE GENOMIC DNA]</scope>
    <source>
        <strain evidence="2 3">DSM 29486</strain>
    </source>
</reference>
<dbReference type="OrthoDB" id="5621871at2"/>
<dbReference type="RefSeq" id="WP_130433912.1">
    <property type="nucleotide sequence ID" value="NZ_SGXF01000001.1"/>
</dbReference>
<dbReference type="Pfam" id="PF09704">
    <property type="entry name" value="Cas_Cas5d"/>
    <property type="match status" value="1"/>
</dbReference>
<dbReference type="GO" id="GO:0043571">
    <property type="term" value="P:maintenance of CRISPR repeat elements"/>
    <property type="evidence" value="ECO:0007669"/>
    <property type="project" value="InterPro"/>
</dbReference>
<organism evidence="2 3">
    <name type="scientific">Cuneatibacter caecimuris</name>
    <dbReference type="NCBI Taxonomy" id="1796618"/>
    <lineage>
        <taxon>Bacteria</taxon>
        <taxon>Bacillati</taxon>
        <taxon>Bacillota</taxon>
        <taxon>Clostridia</taxon>
        <taxon>Lachnospirales</taxon>
        <taxon>Lachnospiraceae</taxon>
        <taxon>Cuneatibacter</taxon>
    </lineage>
</organism>
<keyword evidence="3" id="KW-1185">Reference proteome</keyword>
<accession>A0A4Q7PUN0</accession>
<gene>
    <name evidence="2" type="ORF">EV209_1173</name>
</gene>
<dbReference type="InterPro" id="IPR021124">
    <property type="entry name" value="CRISPR-assoc_prot_Cas5"/>
</dbReference>
<evidence type="ECO:0000313" key="2">
    <source>
        <dbReference type="EMBL" id="RZT03040.1"/>
    </source>
</evidence>
<dbReference type="InterPro" id="IPR013422">
    <property type="entry name" value="CRISPR-assoc_prot_Cas5_N"/>
</dbReference>
<keyword evidence="1" id="KW-0051">Antiviral defense</keyword>
<evidence type="ECO:0000313" key="3">
    <source>
        <dbReference type="Proteomes" id="UP000292927"/>
    </source>
</evidence>
<dbReference type="EMBL" id="SGXF01000001">
    <property type="protein sequence ID" value="RZT03040.1"/>
    <property type="molecule type" value="Genomic_DNA"/>
</dbReference>
<dbReference type="Gene3D" id="3.30.70.2660">
    <property type="match status" value="1"/>
</dbReference>
<dbReference type="AlphaFoldDB" id="A0A4Q7PUN0"/>
<sequence length="223" mass="24957">MVTYSYPIQMEIAGQTAIWVRPDSGDSPVSYAAPTYSAVKALFESVLWGPAIEIIPTKVELCKPVQWHSYVTNYGGPLRSSSAIAGGNNYQLYATVLTDVCYRLYAVAAPNFKKDKLTSRALAWDKRTTAPGHAYQDIFNRRLKRGQSYASLCLGWREFTPSYFGAFRDETEVCTEQPDIIIPSMLRQVFSPGYQTEYHAVYDTDVVIHQGTLIYPVKGGVDL</sequence>
<proteinExistence type="predicted"/>
<dbReference type="Proteomes" id="UP000292927">
    <property type="component" value="Unassembled WGS sequence"/>
</dbReference>
<evidence type="ECO:0000256" key="1">
    <source>
        <dbReference type="ARBA" id="ARBA00023118"/>
    </source>
</evidence>